<keyword evidence="3" id="KW-1185">Reference proteome</keyword>
<dbReference type="eggNOG" id="ENOG5032IBB">
    <property type="taxonomic scope" value="Bacteria"/>
</dbReference>
<dbReference type="Proteomes" id="UP000038083">
    <property type="component" value="Unassembled WGS sequence"/>
</dbReference>
<evidence type="ECO:0000313" key="4">
    <source>
        <dbReference type="Proteomes" id="UP000038083"/>
    </source>
</evidence>
<name>A0A0B7H7D5_9FLAO</name>
<evidence type="ECO:0000313" key="2">
    <source>
        <dbReference type="EMBL" id="CEN36336.1"/>
    </source>
</evidence>
<sequence length="147" mass="16320">MKKFFLIIVVLFSLKGFSQVYSGVPLDDFTIRLGYNHNRKSKNTGFLGLGYVKGDSFLASTTLYGGVHYLKYEEKARFIPEIGVDFHLVLLSAGASLNSQAFQPKIGLSLLSIANITAGYSIPINKEKMFKGFTLGVHLQIPVLKRK</sequence>
<dbReference type="Proteomes" id="UP000038055">
    <property type="component" value="Unassembled WGS sequence"/>
</dbReference>
<dbReference type="EMBL" id="CDOG01000010">
    <property type="protein sequence ID" value="CEN36336.1"/>
    <property type="molecule type" value="Genomic_DNA"/>
</dbReference>
<dbReference type="AlphaFoldDB" id="A0A0B7H7D5"/>
<evidence type="ECO:0000313" key="1">
    <source>
        <dbReference type="EMBL" id="CEN33548.1"/>
    </source>
</evidence>
<evidence type="ECO:0008006" key="5">
    <source>
        <dbReference type="Google" id="ProtNLM"/>
    </source>
</evidence>
<dbReference type="OrthoDB" id="1148467at2"/>
<reference evidence="3 4" key="1">
    <citation type="submission" date="2015-01" db="EMBL/GenBank/DDBJ databases">
        <authorList>
            <person name="MANFREDI Pablo"/>
        </authorList>
    </citation>
    <scope>NUCLEOTIDE SEQUENCE [LARGE SCALE GENOMIC DNA]</scope>
    <source>
        <strain evidence="2 4">Ccy74</strain>
        <strain evidence="1 3">Ccyn2B</strain>
    </source>
</reference>
<dbReference type="RefSeq" id="WP_041990975.1">
    <property type="nucleotide sequence ID" value="NZ_CDOD01000009.1"/>
</dbReference>
<accession>A0A0B7H7D5</accession>
<gene>
    <name evidence="1" type="ORF">CCYN2B_170043</name>
    <name evidence="2" type="ORF">CCYN74_180022</name>
</gene>
<organism evidence="1 3">
    <name type="scientific">Capnocytophaga cynodegmi</name>
    <dbReference type="NCBI Taxonomy" id="28189"/>
    <lineage>
        <taxon>Bacteria</taxon>
        <taxon>Pseudomonadati</taxon>
        <taxon>Bacteroidota</taxon>
        <taxon>Flavobacteriia</taxon>
        <taxon>Flavobacteriales</taxon>
        <taxon>Flavobacteriaceae</taxon>
        <taxon>Capnocytophaga</taxon>
    </lineage>
</organism>
<proteinExistence type="predicted"/>
<protein>
    <recommendedName>
        <fullName evidence="5">Outer membrane protein beta-barrel domain-containing protein</fullName>
    </recommendedName>
</protein>
<dbReference type="EMBL" id="CDOD01000009">
    <property type="protein sequence ID" value="CEN33548.1"/>
    <property type="molecule type" value="Genomic_DNA"/>
</dbReference>
<evidence type="ECO:0000313" key="3">
    <source>
        <dbReference type="Proteomes" id="UP000038055"/>
    </source>
</evidence>